<protein>
    <submittedName>
        <fullName evidence="3">Uncharacterized protein</fullName>
    </submittedName>
</protein>
<sequence>MKNKRFRYVCLLASVCLFLTSGCGLFSREQEAAVDDTKQEDTETVPMPNVETEGEQSEDKLEETAPLDEEEQVILPQTAEEQKKQQSQKNQTGTKPAPVTETKPFWQSENTMQVNNLKSVATAAKNNYNALGEKLGWISKNGKLYAYYAGSYITTDTLVANGYLEKGLSSSSYDILLIRGSDLAAYEGASVPQENMGLTIFAAMKQSDGQYLIASSSGKAGLISATDYNRLLNSYNQNHGTISRLSSSSSEYGQLLGFIGLYEGQLEEYFVREIRKDGKYAVVTFSGKSNTANIKQHVLRNDNNFWEVVYPNVQNEIYPVYSINRVLPDFDPKLLTDYNVASWKAYMSSNQTGAVNAMFTNNYIKDNSQIYYQCGTSSYVYFVLQNGARYVAYREYDLWRVIHVASDYEAKNFIAERTGQDYGFIILDD</sequence>
<gene>
    <name evidence="3" type="ORF">H9X83_08640</name>
</gene>
<dbReference type="RefSeq" id="WP_205133896.1">
    <property type="nucleotide sequence ID" value="NZ_JACSNT010000010.1"/>
</dbReference>
<evidence type="ECO:0000313" key="4">
    <source>
        <dbReference type="Proteomes" id="UP000729290"/>
    </source>
</evidence>
<dbReference type="PROSITE" id="PS51257">
    <property type="entry name" value="PROKAR_LIPOPROTEIN"/>
    <property type="match status" value="1"/>
</dbReference>
<evidence type="ECO:0000256" key="2">
    <source>
        <dbReference type="SAM" id="SignalP"/>
    </source>
</evidence>
<reference evidence="3 4" key="1">
    <citation type="journal article" date="2021" name="Sci. Rep.">
        <title>The distribution of antibiotic resistance genes in chicken gut microbiota commensals.</title>
        <authorList>
            <person name="Juricova H."/>
            <person name="Matiasovicova J."/>
            <person name="Kubasova T."/>
            <person name="Cejkova D."/>
            <person name="Rychlik I."/>
        </authorList>
    </citation>
    <scope>NUCLEOTIDE SEQUENCE [LARGE SCALE GENOMIC DNA]</scope>
    <source>
        <strain evidence="3 4">An431b</strain>
    </source>
</reference>
<keyword evidence="4" id="KW-1185">Reference proteome</keyword>
<evidence type="ECO:0000313" key="3">
    <source>
        <dbReference type="EMBL" id="MBM6878223.1"/>
    </source>
</evidence>
<dbReference type="EMBL" id="JACSNV010000011">
    <property type="protein sequence ID" value="MBM6878223.1"/>
    <property type="molecule type" value="Genomic_DNA"/>
</dbReference>
<dbReference type="Proteomes" id="UP000729290">
    <property type="component" value="Unassembled WGS sequence"/>
</dbReference>
<evidence type="ECO:0000256" key="1">
    <source>
        <dbReference type="SAM" id="MobiDB-lite"/>
    </source>
</evidence>
<feature type="chain" id="PRO_5046345861" evidence="2">
    <location>
        <begin position="33"/>
        <end position="429"/>
    </location>
</feature>
<accession>A0ABS2GBQ8</accession>
<feature type="signal peptide" evidence="2">
    <location>
        <begin position="1"/>
        <end position="32"/>
    </location>
</feature>
<feature type="region of interest" description="Disordered" evidence="1">
    <location>
        <begin position="33"/>
        <end position="108"/>
    </location>
</feature>
<comment type="caution">
    <text evidence="3">The sequence shown here is derived from an EMBL/GenBank/DDBJ whole genome shotgun (WGS) entry which is preliminary data.</text>
</comment>
<feature type="compositionally biased region" description="Low complexity" evidence="1">
    <location>
        <begin position="85"/>
        <end position="95"/>
    </location>
</feature>
<proteinExistence type="predicted"/>
<keyword evidence="2" id="KW-0732">Signal</keyword>
<name>A0ABS2GBQ8_9FIRM</name>
<organism evidence="3 4">
    <name type="scientific">Anaerotignum lactatifermentans</name>
    <dbReference type="NCBI Taxonomy" id="160404"/>
    <lineage>
        <taxon>Bacteria</taxon>
        <taxon>Bacillati</taxon>
        <taxon>Bacillota</taxon>
        <taxon>Clostridia</taxon>
        <taxon>Lachnospirales</taxon>
        <taxon>Anaerotignaceae</taxon>
        <taxon>Anaerotignum</taxon>
    </lineage>
</organism>